<protein>
    <recommendedName>
        <fullName evidence="1">diguanylate cyclase</fullName>
        <ecNumber evidence="1">2.7.7.65</ecNumber>
    </recommendedName>
</protein>
<reference evidence="4" key="2">
    <citation type="submission" date="2021-04" db="EMBL/GenBank/DDBJ databases">
        <authorList>
            <person name="Gilroy R."/>
        </authorList>
    </citation>
    <scope>NUCLEOTIDE SEQUENCE</scope>
    <source>
        <strain evidence="4">Gambia15-2214</strain>
    </source>
</reference>
<dbReference type="Gene3D" id="3.30.70.270">
    <property type="match status" value="1"/>
</dbReference>
<gene>
    <name evidence="4" type="ORF">IAA16_02660</name>
</gene>
<dbReference type="InterPro" id="IPR029016">
    <property type="entry name" value="GAF-like_dom_sf"/>
</dbReference>
<dbReference type="GO" id="GO:0052621">
    <property type="term" value="F:diguanylate cyclase activity"/>
    <property type="evidence" value="ECO:0007669"/>
    <property type="project" value="UniProtKB-EC"/>
</dbReference>
<dbReference type="EC" id="2.7.7.65" evidence="1"/>
<dbReference type="FunFam" id="3.30.70.270:FF:000001">
    <property type="entry name" value="Diguanylate cyclase domain protein"/>
    <property type="match status" value="1"/>
</dbReference>
<dbReference type="Pfam" id="PF00990">
    <property type="entry name" value="GGDEF"/>
    <property type="match status" value="1"/>
</dbReference>
<dbReference type="SMART" id="SM00267">
    <property type="entry name" value="GGDEF"/>
    <property type="match status" value="1"/>
</dbReference>
<proteinExistence type="predicted"/>
<dbReference type="PANTHER" id="PTHR45138">
    <property type="entry name" value="REGULATORY COMPONENTS OF SENSORY TRANSDUCTION SYSTEM"/>
    <property type="match status" value="1"/>
</dbReference>
<comment type="catalytic activity">
    <reaction evidence="2">
        <text>2 GTP = 3',3'-c-di-GMP + 2 diphosphate</text>
        <dbReference type="Rhea" id="RHEA:24898"/>
        <dbReference type="ChEBI" id="CHEBI:33019"/>
        <dbReference type="ChEBI" id="CHEBI:37565"/>
        <dbReference type="ChEBI" id="CHEBI:58805"/>
        <dbReference type="EC" id="2.7.7.65"/>
    </reaction>
</comment>
<reference evidence="4" key="1">
    <citation type="journal article" date="2021" name="PeerJ">
        <title>Extensive microbial diversity within the chicken gut microbiome revealed by metagenomics and culture.</title>
        <authorList>
            <person name="Gilroy R."/>
            <person name="Ravi A."/>
            <person name="Getino M."/>
            <person name="Pursley I."/>
            <person name="Horton D.L."/>
            <person name="Alikhan N.F."/>
            <person name="Baker D."/>
            <person name="Gharbi K."/>
            <person name="Hall N."/>
            <person name="Watson M."/>
            <person name="Adriaenssens E.M."/>
            <person name="Foster-Nyarko E."/>
            <person name="Jarju S."/>
            <person name="Secka A."/>
            <person name="Antonio M."/>
            <person name="Oren A."/>
            <person name="Chaudhuri R.R."/>
            <person name="La Ragione R."/>
            <person name="Hildebrand F."/>
            <person name="Pallen M.J."/>
        </authorList>
    </citation>
    <scope>NUCLEOTIDE SEQUENCE</scope>
    <source>
        <strain evidence="4">Gambia15-2214</strain>
    </source>
</reference>
<dbReference type="PROSITE" id="PS50887">
    <property type="entry name" value="GGDEF"/>
    <property type="match status" value="1"/>
</dbReference>
<dbReference type="InterPro" id="IPR043128">
    <property type="entry name" value="Rev_trsase/Diguanyl_cyclase"/>
</dbReference>
<dbReference type="InterPro" id="IPR000160">
    <property type="entry name" value="GGDEF_dom"/>
</dbReference>
<dbReference type="PANTHER" id="PTHR45138:SF9">
    <property type="entry name" value="DIGUANYLATE CYCLASE DGCM-RELATED"/>
    <property type="match status" value="1"/>
</dbReference>
<dbReference type="EMBL" id="JAHLFV010000061">
    <property type="protein sequence ID" value="MBU3849448.1"/>
    <property type="molecule type" value="Genomic_DNA"/>
</dbReference>
<feature type="domain" description="GGDEF" evidence="3">
    <location>
        <begin position="223"/>
        <end position="363"/>
    </location>
</feature>
<evidence type="ECO:0000313" key="5">
    <source>
        <dbReference type="Proteomes" id="UP000823914"/>
    </source>
</evidence>
<dbReference type="NCBIfam" id="TIGR00254">
    <property type="entry name" value="GGDEF"/>
    <property type="match status" value="1"/>
</dbReference>
<evidence type="ECO:0000256" key="2">
    <source>
        <dbReference type="ARBA" id="ARBA00034247"/>
    </source>
</evidence>
<dbReference type="GO" id="GO:0043709">
    <property type="term" value="P:cell adhesion involved in single-species biofilm formation"/>
    <property type="evidence" value="ECO:0007669"/>
    <property type="project" value="TreeGrafter"/>
</dbReference>
<dbReference type="Proteomes" id="UP000823914">
    <property type="component" value="Unassembled WGS sequence"/>
</dbReference>
<dbReference type="AlphaFoldDB" id="A0A9E2L258"/>
<evidence type="ECO:0000256" key="1">
    <source>
        <dbReference type="ARBA" id="ARBA00012528"/>
    </source>
</evidence>
<comment type="caution">
    <text evidence="4">The sequence shown here is derived from an EMBL/GenBank/DDBJ whole genome shotgun (WGS) entry which is preliminary data.</text>
</comment>
<evidence type="ECO:0000313" key="4">
    <source>
        <dbReference type="EMBL" id="MBU3849448.1"/>
    </source>
</evidence>
<dbReference type="InterPro" id="IPR029787">
    <property type="entry name" value="Nucleotide_cyclase"/>
</dbReference>
<sequence length="374" mass="42668">MKKELTISEEEYKDLILHYERQIFNLRQLLELAKSFSSVLEYTTLVESLLYICLTQMHVVSAGIFRLEKGGSMSMVFSLENNFVGFDLKPNKAYQFYFDDPILQCLYKDCRPFRIEELIRRVKVSEGLDLMKSLGVSVVVPVAYQRKIGGLLVLGERLDETEDAFSVEDLQQLSDISILAGICINNTDLINQASTDTLTGLKQRHFFYSLLELKLSHPAETDEFIAVMMIDIDFFKRFNDVYGHACGDFVLQRIAYLIKAGIREGDLAARYGGEEFVVMLTNVDEENVHKIAERIRDMVEKDDIVYDGLHMQCTISIGYTVLNLNAIKTSRYSASPAALVDKADKAMYESKRNGRNRVTGSLFRRETGKKLETT</sequence>
<dbReference type="Gene3D" id="3.30.450.40">
    <property type="match status" value="1"/>
</dbReference>
<organism evidence="4 5">
    <name type="scientific">Candidatus Treponema excrementipullorum</name>
    <dbReference type="NCBI Taxonomy" id="2838768"/>
    <lineage>
        <taxon>Bacteria</taxon>
        <taxon>Pseudomonadati</taxon>
        <taxon>Spirochaetota</taxon>
        <taxon>Spirochaetia</taxon>
        <taxon>Spirochaetales</taxon>
        <taxon>Treponemataceae</taxon>
        <taxon>Treponema</taxon>
    </lineage>
</organism>
<evidence type="ECO:0000259" key="3">
    <source>
        <dbReference type="PROSITE" id="PS50887"/>
    </source>
</evidence>
<dbReference type="CDD" id="cd01949">
    <property type="entry name" value="GGDEF"/>
    <property type="match status" value="1"/>
</dbReference>
<dbReference type="SUPFAM" id="SSF55781">
    <property type="entry name" value="GAF domain-like"/>
    <property type="match status" value="1"/>
</dbReference>
<keyword evidence="4" id="KW-0808">Transferase</keyword>
<dbReference type="InterPro" id="IPR050469">
    <property type="entry name" value="Diguanylate_Cyclase"/>
</dbReference>
<name>A0A9E2L258_9SPIR</name>
<dbReference type="GO" id="GO:1902201">
    <property type="term" value="P:negative regulation of bacterial-type flagellum-dependent cell motility"/>
    <property type="evidence" value="ECO:0007669"/>
    <property type="project" value="TreeGrafter"/>
</dbReference>
<dbReference type="SUPFAM" id="SSF55073">
    <property type="entry name" value="Nucleotide cyclase"/>
    <property type="match status" value="1"/>
</dbReference>
<accession>A0A9E2L258</accession>
<keyword evidence="4" id="KW-0548">Nucleotidyltransferase</keyword>
<dbReference type="GO" id="GO:0005886">
    <property type="term" value="C:plasma membrane"/>
    <property type="evidence" value="ECO:0007669"/>
    <property type="project" value="TreeGrafter"/>
</dbReference>